<gene>
    <name evidence="2" type="ORF">ACFOVU_06590</name>
</gene>
<protein>
    <submittedName>
        <fullName evidence="2">dCMP deaminase</fullName>
    </submittedName>
</protein>
<keyword evidence="3" id="KW-1185">Reference proteome</keyword>
<organism evidence="2 3">
    <name type="scientific">Nocardiopsis sediminis</name>
    <dbReference type="NCBI Taxonomy" id="1778267"/>
    <lineage>
        <taxon>Bacteria</taxon>
        <taxon>Bacillati</taxon>
        <taxon>Actinomycetota</taxon>
        <taxon>Actinomycetes</taxon>
        <taxon>Streptosporangiales</taxon>
        <taxon>Nocardiopsidaceae</taxon>
        <taxon>Nocardiopsis</taxon>
    </lineage>
</organism>
<dbReference type="SUPFAM" id="SSF53927">
    <property type="entry name" value="Cytidine deaminase-like"/>
    <property type="match status" value="1"/>
</dbReference>
<evidence type="ECO:0000313" key="2">
    <source>
        <dbReference type="EMBL" id="MFC3995573.1"/>
    </source>
</evidence>
<feature type="domain" description="CMP/dCMP-type deaminase" evidence="1">
    <location>
        <begin position="19"/>
        <end position="145"/>
    </location>
</feature>
<dbReference type="PROSITE" id="PS51747">
    <property type="entry name" value="CYT_DCMP_DEAMINASES_2"/>
    <property type="match status" value="1"/>
</dbReference>
<reference evidence="3" key="1">
    <citation type="journal article" date="2019" name="Int. J. Syst. Evol. Microbiol.">
        <title>The Global Catalogue of Microorganisms (GCM) 10K type strain sequencing project: providing services to taxonomists for standard genome sequencing and annotation.</title>
        <authorList>
            <consortium name="The Broad Institute Genomics Platform"/>
            <consortium name="The Broad Institute Genome Sequencing Center for Infectious Disease"/>
            <person name="Wu L."/>
            <person name="Ma J."/>
        </authorList>
    </citation>
    <scope>NUCLEOTIDE SEQUENCE [LARGE SCALE GENOMIC DNA]</scope>
    <source>
        <strain evidence="3">TBRC 1826</strain>
    </source>
</reference>
<accession>A0ABV8FJN7</accession>
<name>A0ABV8FJN7_9ACTN</name>
<proteinExistence type="predicted"/>
<dbReference type="EMBL" id="JBHSBH010000004">
    <property type="protein sequence ID" value="MFC3995573.1"/>
    <property type="molecule type" value="Genomic_DNA"/>
</dbReference>
<evidence type="ECO:0000313" key="3">
    <source>
        <dbReference type="Proteomes" id="UP001595847"/>
    </source>
</evidence>
<dbReference type="InterPro" id="IPR016193">
    <property type="entry name" value="Cytidine_deaminase-like"/>
</dbReference>
<dbReference type="Proteomes" id="UP001595847">
    <property type="component" value="Unassembled WGS sequence"/>
</dbReference>
<dbReference type="RefSeq" id="WP_378530792.1">
    <property type="nucleotide sequence ID" value="NZ_JBHSBH010000004.1"/>
</dbReference>
<sequence>MTSGRGPGAIPGTGTHANPADRDWLRAAIDLSRACTPSPSAFCVGAIVVGADGTVLADGYSRRDDPHDHAEEAALRAVDGADPRLRTATVYSSLEPCGTRASRPLTCTDLILATPIPRVVFAWREPAIFVDCDGAERLRAAGRTVVEVPDLAGLVRDVNAHLLG</sequence>
<dbReference type="Gene3D" id="3.40.140.10">
    <property type="entry name" value="Cytidine Deaminase, domain 2"/>
    <property type="match status" value="1"/>
</dbReference>
<comment type="caution">
    <text evidence="2">The sequence shown here is derived from an EMBL/GenBank/DDBJ whole genome shotgun (WGS) entry which is preliminary data.</text>
</comment>
<dbReference type="Pfam" id="PF00383">
    <property type="entry name" value="dCMP_cyt_deam_1"/>
    <property type="match status" value="1"/>
</dbReference>
<dbReference type="InterPro" id="IPR002125">
    <property type="entry name" value="CMP_dCMP_dom"/>
</dbReference>
<evidence type="ECO:0000259" key="1">
    <source>
        <dbReference type="PROSITE" id="PS51747"/>
    </source>
</evidence>